<dbReference type="EC" id="3.4.11.2" evidence="4"/>
<feature type="signal peptide" evidence="13">
    <location>
        <begin position="1"/>
        <end position="30"/>
    </location>
</feature>
<dbReference type="InterPro" id="IPR050344">
    <property type="entry name" value="Peptidase_M1_aminopeptidases"/>
</dbReference>
<evidence type="ECO:0000256" key="5">
    <source>
        <dbReference type="ARBA" id="ARBA00015611"/>
    </source>
</evidence>
<organism evidence="17 18">
    <name type="scientific">Kribbella sandramycini</name>
    <dbReference type="NCBI Taxonomy" id="60450"/>
    <lineage>
        <taxon>Bacteria</taxon>
        <taxon>Bacillati</taxon>
        <taxon>Actinomycetota</taxon>
        <taxon>Actinomycetes</taxon>
        <taxon>Propionibacteriales</taxon>
        <taxon>Kribbellaceae</taxon>
        <taxon>Kribbella</taxon>
    </lineage>
</organism>
<keyword evidence="6" id="KW-0645">Protease</keyword>
<reference evidence="16 19" key="2">
    <citation type="submission" date="2020-08" db="EMBL/GenBank/DDBJ databases">
        <title>Sequencing the genomes of 1000 actinobacteria strains.</title>
        <authorList>
            <person name="Klenk H.-P."/>
        </authorList>
    </citation>
    <scope>NUCLEOTIDE SEQUENCE [LARGE SCALE GENOMIC DNA]</scope>
    <source>
        <strain evidence="16 19">DSM 15626</strain>
    </source>
</reference>
<dbReference type="Pfam" id="PF17900">
    <property type="entry name" value="Peptidase_M1_N"/>
    <property type="match status" value="1"/>
</dbReference>
<dbReference type="Gene3D" id="1.10.390.10">
    <property type="entry name" value="Neutral Protease Domain 2"/>
    <property type="match status" value="1"/>
</dbReference>
<dbReference type="EMBL" id="JACHKF010000001">
    <property type="protein sequence ID" value="MBB6568732.1"/>
    <property type="molecule type" value="Genomic_DNA"/>
</dbReference>
<keyword evidence="8" id="KW-0378">Hydrolase</keyword>
<evidence type="ECO:0000256" key="8">
    <source>
        <dbReference type="ARBA" id="ARBA00022801"/>
    </source>
</evidence>
<dbReference type="RefSeq" id="WP_171669990.1">
    <property type="nucleotide sequence ID" value="NZ_BAAAGT010000012.1"/>
</dbReference>
<dbReference type="EMBL" id="JABJRC010000001">
    <property type="protein sequence ID" value="NOL38685.1"/>
    <property type="molecule type" value="Genomic_DNA"/>
</dbReference>
<dbReference type="PRINTS" id="PR00756">
    <property type="entry name" value="ALADIPTASE"/>
</dbReference>
<feature type="chain" id="PRO_5036217497" description="Aminopeptidase N" evidence="13">
    <location>
        <begin position="31"/>
        <end position="515"/>
    </location>
</feature>
<evidence type="ECO:0000256" key="13">
    <source>
        <dbReference type="SAM" id="SignalP"/>
    </source>
</evidence>
<feature type="domain" description="Peptidase M1 membrane alanine aminopeptidase" evidence="14">
    <location>
        <begin position="269"/>
        <end position="478"/>
    </location>
</feature>
<dbReference type="InterPro" id="IPR001930">
    <property type="entry name" value="Peptidase_M1"/>
</dbReference>
<gene>
    <name evidence="16" type="ORF">HNR71_004369</name>
    <name evidence="17" type="ORF">HPO96_00345</name>
</gene>
<dbReference type="PANTHER" id="PTHR11533">
    <property type="entry name" value="PROTEASE M1 ZINC METALLOPROTEASE"/>
    <property type="match status" value="1"/>
</dbReference>
<evidence type="ECO:0000313" key="19">
    <source>
        <dbReference type="Proteomes" id="UP000553957"/>
    </source>
</evidence>
<reference evidence="17 18" key="1">
    <citation type="submission" date="2020-05" db="EMBL/GenBank/DDBJ databases">
        <title>Genome sequence of Kribbella sandramycini ATCC 39419.</title>
        <authorList>
            <person name="Maclea K.S."/>
            <person name="Fair J.L."/>
        </authorList>
    </citation>
    <scope>NUCLEOTIDE SEQUENCE [LARGE SCALE GENOMIC DNA]</scope>
    <source>
        <strain evidence="17 18">ATCC 39419</strain>
    </source>
</reference>
<dbReference type="InterPro" id="IPR045357">
    <property type="entry name" value="Aminopeptidase_N-like_N"/>
</dbReference>
<keyword evidence="16" id="KW-0031">Aminopeptidase</keyword>
<evidence type="ECO:0000259" key="15">
    <source>
        <dbReference type="Pfam" id="PF17900"/>
    </source>
</evidence>
<evidence type="ECO:0000256" key="11">
    <source>
        <dbReference type="ARBA" id="ARBA00029811"/>
    </source>
</evidence>
<dbReference type="PANTHER" id="PTHR11533:SF297">
    <property type="entry name" value="AMINOPEPTIDASE N"/>
    <property type="match status" value="1"/>
</dbReference>
<dbReference type="GO" id="GO:0006508">
    <property type="term" value="P:proteolysis"/>
    <property type="evidence" value="ECO:0007669"/>
    <property type="project" value="UniProtKB-KW"/>
</dbReference>
<dbReference type="Proteomes" id="UP000553957">
    <property type="component" value="Unassembled WGS sequence"/>
</dbReference>
<dbReference type="SUPFAM" id="SSF55486">
    <property type="entry name" value="Metalloproteases ('zincins'), catalytic domain"/>
    <property type="match status" value="1"/>
</dbReference>
<evidence type="ECO:0000259" key="14">
    <source>
        <dbReference type="Pfam" id="PF01433"/>
    </source>
</evidence>
<comment type="similarity">
    <text evidence="3">Belongs to the peptidase M1 family.</text>
</comment>
<sequence length="515" mass="56027">MTTRRHRRLAAAAVLSSALILGPAIGAARAADGGFPATPGAPGVGDAVYPNLGNGGYQVERYELDLKYDAATKLVAGHVKIFAVATQNLSRFNLDSFGLGITELRVDGSTEQYAQEGEELVITPEWKIRSGAKFVVDVSYTADPRKIKPPAGGWVATDDGFATAPQPAGAHTVFPGNDHPSDKAQYRLRITAPAGTVGVASGKYVGESANADGSTTYTYETVNPMATELVQASVGDYTIVHRNPGAPATDPVLRDVVSPARQPKVDAALKLTKGQLDWVEQRLGKFPLEAYGILPANNEAADAFDFTGLETQTLTIYKPKYLEQTEDKIGSHMMHELVHSWFGNSVTPASWSDLWFNEGHADYYGLLYRYERGWPDSRGYTNMVDRMKYTYSQGDLWRKSSGPVAKPNAQNLFDNQRYTGGVLVLYALAEKVGQEKFAAIEQAVTTAHRNSTISTDQFITLAANVSGDATVRPFLEDWLYGTKTPPMPNHPDWTVIAPTAKTLSTVDLRSDRRAD</sequence>
<dbReference type="InterPro" id="IPR042097">
    <property type="entry name" value="Aminopeptidase_N-like_N_sf"/>
</dbReference>
<dbReference type="Proteomes" id="UP000534306">
    <property type="component" value="Unassembled WGS sequence"/>
</dbReference>
<feature type="domain" description="Aminopeptidase N-like N-terminal" evidence="15">
    <location>
        <begin position="60"/>
        <end position="227"/>
    </location>
</feature>
<dbReference type="Pfam" id="PF01433">
    <property type="entry name" value="Peptidase_M1"/>
    <property type="match status" value="1"/>
</dbReference>
<comment type="catalytic activity">
    <reaction evidence="1">
        <text>Release of an N-terminal amino acid, Xaa-|-Yaa- from a peptide, amide or arylamide. Xaa is preferably Ala, but may be most amino acids including Pro (slow action). When a terminal hydrophobic residue is followed by a prolyl residue, the two may be released as an intact Xaa-Pro dipeptide.</text>
        <dbReference type="EC" id="3.4.11.2"/>
    </reaction>
</comment>
<keyword evidence="13" id="KW-0732">Signal</keyword>
<evidence type="ECO:0000256" key="2">
    <source>
        <dbReference type="ARBA" id="ARBA00001947"/>
    </source>
</evidence>
<protein>
    <recommendedName>
        <fullName evidence="5">Aminopeptidase N</fullName>
        <ecNumber evidence="4">3.4.11.2</ecNumber>
    </recommendedName>
    <alternativeName>
        <fullName evidence="11">Alanine aminopeptidase</fullName>
    </alternativeName>
    <alternativeName>
        <fullName evidence="12">Lysyl aminopeptidase</fullName>
    </alternativeName>
</protein>
<comment type="cofactor">
    <cofactor evidence="2">
        <name>Zn(2+)</name>
        <dbReference type="ChEBI" id="CHEBI:29105"/>
    </cofactor>
</comment>
<evidence type="ECO:0000256" key="7">
    <source>
        <dbReference type="ARBA" id="ARBA00022723"/>
    </source>
</evidence>
<dbReference type="GO" id="GO:0016285">
    <property type="term" value="F:alanyl aminopeptidase activity"/>
    <property type="evidence" value="ECO:0007669"/>
    <property type="project" value="UniProtKB-EC"/>
</dbReference>
<dbReference type="InterPro" id="IPR027268">
    <property type="entry name" value="Peptidase_M4/M1_CTD_sf"/>
</dbReference>
<dbReference type="GO" id="GO:0008270">
    <property type="term" value="F:zinc ion binding"/>
    <property type="evidence" value="ECO:0007669"/>
    <property type="project" value="InterPro"/>
</dbReference>
<evidence type="ECO:0000256" key="10">
    <source>
        <dbReference type="ARBA" id="ARBA00023049"/>
    </source>
</evidence>
<dbReference type="GO" id="GO:0008237">
    <property type="term" value="F:metallopeptidase activity"/>
    <property type="evidence" value="ECO:0007669"/>
    <property type="project" value="UniProtKB-KW"/>
</dbReference>
<evidence type="ECO:0000313" key="16">
    <source>
        <dbReference type="EMBL" id="MBB6568732.1"/>
    </source>
</evidence>
<accession>A0A7Y4KU00</accession>
<keyword evidence="9" id="KW-0862">Zinc</keyword>
<evidence type="ECO:0000313" key="17">
    <source>
        <dbReference type="EMBL" id="NOL38685.1"/>
    </source>
</evidence>
<name>A0A7Y4KU00_9ACTN</name>
<evidence type="ECO:0000256" key="6">
    <source>
        <dbReference type="ARBA" id="ARBA00022670"/>
    </source>
</evidence>
<dbReference type="CDD" id="cd09603">
    <property type="entry name" value="M1_APN_like"/>
    <property type="match status" value="1"/>
</dbReference>
<proteinExistence type="inferred from homology"/>
<evidence type="ECO:0000256" key="3">
    <source>
        <dbReference type="ARBA" id="ARBA00010136"/>
    </source>
</evidence>
<evidence type="ECO:0000256" key="4">
    <source>
        <dbReference type="ARBA" id="ARBA00012564"/>
    </source>
</evidence>
<dbReference type="Gene3D" id="2.60.40.1730">
    <property type="entry name" value="tricorn interacting facor f3 domain"/>
    <property type="match status" value="1"/>
</dbReference>
<comment type="caution">
    <text evidence="17">The sequence shown here is derived from an EMBL/GenBank/DDBJ whole genome shotgun (WGS) entry which is preliminary data.</text>
</comment>
<keyword evidence="18" id="KW-1185">Reference proteome</keyword>
<evidence type="ECO:0000256" key="12">
    <source>
        <dbReference type="ARBA" id="ARBA00031533"/>
    </source>
</evidence>
<keyword evidence="7" id="KW-0479">Metal-binding</keyword>
<keyword evidence="10" id="KW-0482">Metalloprotease</keyword>
<dbReference type="SUPFAM" id="SSF63737">
    <property type="entry name" value="Leukotriene A4 hydrolase N-terminal domain"/>
    <property type="match status" value="1"/>
</dbReference>
<evidence type="ECO:0000256" key="9">
    <source>
        <dbReference type="ARBA" id="ARBA00022833"/>
    </source>
</evidence>
<evidence type="ECO:0000256" key="1">
    <source>
        <dbReference type="ARBA" id="ARBA00000098"/>
    </source>
</evidence>
<dbReference type="InterPro" id="IPR014782">
    <property type="entry name" value="Peptidase_M1_dom"/>
</dbReference>
<evidence type="ECO:0000313" key="18">
    <source>
        <dbReference type="Proteomes" id="UP000534306"/>
    </source>
</evidence>
<dbReference type="AlphaFoldDB" id="A0A7Y4KU00"/>